<evidence type="ECO:0000313" key="4">
    <source>
        <dbReference type="Proteomes" id="UP000199370"/>
    </source>
</evidence>
<dbReference type="Pfam" id="PF26496">
    <property type="entry name" value="DUF8163"/>
    <property type="match status" value="1"/>
</dbReference>
<dbReference type="Proteomes" id="UP000199370">
    <property type="component" value="Unassembled WGS sequence"/>
</dbReference>
<dbReference type="InterPro" id="IPR058477">
    <property type="entry name" value="DUF8163"/>
</dbReference>
<keyword evidence="1" id="KW-0472">Membrane</keyword>
<dbReference type="AlphaFoldDB" id="A0A1H0AEC3"/>
<evidence type="ECO:0000256" key="1">
    <source>
        <dbReference type="SAM" id="Phobius"/>
    </source>
</evidence>
<dbReference type="EMBL" id="FNIA01000026">
    <property type="protein sequence ID" value="SDN31757.1"/>
    <property type="molecule type" value="Genomic_DNA"/>
</dbReference>
<dbReference type="RefSeq" id="WP_139172376.1">
    <property type="nucleotide sequence ID" value="NZ_FNIA01000026.1"/>
</dbReference>
<reference evidence="3 4" key="1">
    <citation type="submission" date="2016-10" db="EMBL/GenBank/DDBJ databases">
        <authorList>
            <person name="de Groot N.N."/>
        </authorList>
    </citation>
    <scope>NUCLEOTIDE SEQUENCE [LARGE SCALE GENOMIC DNA]</scope>
    <source>
        <strain evidence="4">EB21,IBRC-M 10013,KCTC 4048</strain>
    </source>
</reference>
<protein>
    <recommendedName>
        <fullName evidence="2">DUF8163 domain-containing protein</fullName>
    </recommendedName>
</protein>
<dbReference type="STRING" id="996166.SAMN05192554_12649"/>
<accession>A0A1H0AEC3</accession>
<organism evidence="3 4">
    <name type="scientific">Haloarchaeobius iranensis</name>
    <dbReference type="NCBI Taxonomy" id="996166"/>
    <lineage>
        <taxon>Archaea</taxon>
        <taxon>Methanobacteriati</taxon>
        <taxon>Methanobacteriota</taxon>
        <taxon>Stenosarchaea group</taxon>
        <taxon>Halobacteria</taxon>
        <taxon>Halobacteriales</taxon>
        <taxon>Halorubellaceae</taxon>
        <taxon>Haloarchaeobius</taxon>
    </lineage>
</organism>
<keyword evidence="4" id="KW-1185">Reference proteome</keyword>
<keyword evidence="1" id="KW-1133">Transmembrane helix</keyword>
<sequence>MNTPPLVPTVALGVASLGFALAGPTGLLVGLGVLALSLVLPWPLPFALGQVGAAVVFTEPSLATPFLVVQGGLWFALLLSQAVTTERTGTHGLVVAAAVTGGLLAGIHYLAAGSLLGATGVVAVVIAAVLYGVHRYERVTAGLVTR</sequence>
<feature type="transmembrane region" description="Helical" evidence="1">
    <location>
        <begin position="115"/>
        <end position="133"/>
    </location>
</feature>
<feature type="transmembrane region" description="Helical" evidence="1">
    <location>
        <begin position="62"/>
        <end position="80"/>
    </location>
</feature>
<keyword evidence="1" id="KW-0812">Transmembrane</keyword>
<name>A0A1H0AEC3_9EURY</name>
<gene>
    <name evidence="3" type="ORF">SAMN05192554_12649</name>
</gene>
<evidence type="ECO:0000313" key="3">
    <source>
        <dbReference type="EMBL" id="SDN31757.1"/>
    </source>
</evidence>
<proteinExistence type="predicted"/>
<feature type="domain" description="DUF8163" evidence="2">
    <location>
        <begin position="9"/>
        <end position="145"/>
    </location>
</feature>
<evidence type="ECO:0000259" key="2">
    <source>
        <dbReference type="Pfam" id="PF26496"/>
    </source>
</evidence>
<feature type="transmembrane region" description="Helical" evidence="1">
    <location>
        <begin position="92"/>
        <end position="109"/>
    </location>
</feature>
<feature type="transmembrane region" description="Helical" evidence="1">
    <location>
        <begin position="12"/>
        <end position="42"/>
    </location>
</feature>